<keyword evidence="3" id="KW-1185">Reference proteome</keyword>
<dbReference type="InterPro" id="IPR029044">
    <property type="entry name" value="Nucleotide-diphossugar_trans"/>
</dbReference>
<evidence type="ECO:0000313" key="3">
    <source>
        <dbReference type="Proteomes" id="UP000297597"/>
    </source>
</evidence>
<keyword evidence="2" id="KW-0548">Nucleotidyltransferase</keyword>
<organism evidence="2 3">
    <name type="scientific">Pelotomaculum propionicicum</name>
    <dbReference type="NCBI Taxonomy" id="258475"/>
    <lineage>
        <taxon>Bacteria</taxon>
        <taxon>Bacillati</taxon>
        <taxon>Bacillota</taxon>
        <taxon>Clostridia</taxon>
        <taxon>Eubacteriales</taxon>
        <taxon>Desulfotomaculaceae</taxon>
        <taxon>Pelotomaculum</taxon>
    </lineage>
</organism>
<sequence>MVDAVVLAGSPNNGLLKECSPARYEALIPVGSKTMVEHVVGALLKAQNIGRILVIGPVKELSALVNNERVSVAHSPGGMLENIGAGLKLLNREKRVLLATSDIPMLTPEAVDNFLEICGDMSGDLYYPVLSKQVVENKFPATRRTYVRLKEGVFTGGNIFIINPAVFQKCVENGQKIINLRKSPLRLCRLLGLGFVIKFLMRTLTIREAEEKVSQLLGGIKGVVVTSKHPEIGVDVDKPGDYELATKMMSS</sequence>
<dbReference type="Gene3D" id="3.90.550.10">
    <property type="entry name" value="Spore Coat Polysaccharide Biosynthesis Protein SpsA, Chain A"/>
    <property type="match status" value="1"/>
</dbReference>
<dbReference type="Proteomes" id="UP000297597">
    <property type="component" value="Unassembled WGS sequence"/>
</dbReference>
<dbReference type="EMBL" id="QFFZ01000008">
    <property type="protein sequence ID" value="TEB12245.1"/>
    <property type="molecule type" value="Genomic_DNA"/>
</dbReference>
<dbReference type="OrthoDB" id="159246at2"/>
<dbReference type="InterPro" id="IPR025877">
    <property type="entry name" value="MobA-like_NTP_Trfase"/>
</dbReference>
<dbReference type="Pfam" id="PF12804">
    <property type="entry name" value="NTP_transf_3"/>
    <property type="match status" value="1"/>
</dbReference>
<comment type="caution">
    <text evidence="2">The sequence shown here is derived from an EMBL/GenBank/DDBJ whole genome shotgun (WGS) entry which is preliminary data.</text>
</comment>
<protein>
    <submittedName>
        <fullName evidence="2">2-phospho-L-lactate guanylyltransferase</fullName>
        <ecNumber evidence="2">2.7.7.68</ecNumber>
    </submittedName>
</protein>
<evidence type="ECO:0000259" key="1">
    <source>
        <dbReference type="Pfam" id="PF12804"/>
    </source>
</evidence>
<gene>
    <name evidence="2" type="primary">cofC</name>
    <name evidence="2" type="ORF">Pmgp_01136</name>
</gene>
<feature type="domain" description="MobA-like NTP transferase" evidence="1">
    <location>
        <begin position="26"/>
        <end position="134"/>
    </location>
</feature>
<name>A0A4Y7RTD4_9FIRM</name>
<reference evidence="2 3" key="1">
    <citation type="journal article" date="2018" name="Environ. Microbiol.">
        <title>Novel energy conservation strategies and behaviour of Pelotomaculum schinkii driving syntrophic propionate catabolism.</title>
        <authorList>
            <person name="Hidalgo-Ahumada C.A.P."/>
            <person name="Nobu M.K."/>
            <person name="Narihiro T."/>
            <person name="Tamaki H."/>
            <person name="Liu W.T."/>
            <person name="Kamagata Y."/>
            <person name="Stams A.J.M."/>
            <person name="Imachi H."/>
            <person name="Sousa D.Z."/>
        </authorList>
    </citation>
    <scope>NUCLEOTIDE SEQUENCE [LARGE SCALE GENOMIC DNA]</scope>
    <source>
        <strain evidence="2 3">MGP</strain>
    </source>
</reference>
<dbReference type="GO" id="GO:0043814">
    <property type="term" value="F:phospholactate guanylyltransferase activity"/>
    <property type="evidence" value="ECO:0007669"/>
    <property type="project" value="UniProtKB-EC"/>
</dbReference>
<dbReference type="RefSeq" id="WP_134213008.1">
    <property type="nucleotide sequence ID" value="NZ_QFFZ01000008.1"/>
</dbReference>
<proteinExistence type="predicted"/>
<dbReference type="EC" id="2.7.7.68" evidence="2"/>
<dbReference type="AlphaFoldDB" id="A0A4Y7RTD4"/>
<dbReference type="SUPFAM" id="SSF53448">
    <property type="entry name" value="Nucleotide-diphospho-sugar transferases"/>
    <property type="match status" value="1"/>
</dbReference>
<accession>A0A4Y7RTD4</accession>
<evidence type="ECO:0000313" key="2">
    <source>
        <dbReference type="EMBL" id="TEB12245.1"/>
    </source>
</evidence>
<keyword evidence="2" id="KW-0808">Transferase</keyword>